<accession>A0A0N8HZP7</accession>
<keyword evidence="1" id="KW-0472">Membrane</keyword>
<feature type="transmembrane region" description="Helical" evidence="1">
    <location>
        <begin position="42"/>
        <end position="59"/>
    </location>
</feature>
<name>A0A0N8HZP7_9EURY</name>
<dbReference type="RefSeq" id="WP_054583190.1">
    <property type="nucleotide sequence ID" value="NZ_LGUC01000001.1"/>
</dbReference>
<protein>
    <submittedName>
        <fullName evidence="2">Uncharacterized protein</fullName>
    </submittedName>
</protein>
<sequence>MLQFTPLDLALAVGFLLSVGLPLAVVAVVVRGYREGTHSTAAIRLAVGVVLVAAAPTLLRLGFGAVVPGGAWVPLLVRSTQLVGLLVVLGVMHGD</sequence>
<keyword evidence="1" id="KW-1133">Transmembrane helix</keyword>
<evidence type="ECO:0000313" key="3">
    <source>
        <dbReference type="Proteomes" id="UP000050535"/>
    </source>
</evidence>
<keyword evidence="1" id="KW-0812">Transmembrane</keyword>
<evidence type="ECO:0000313" key="2">
    <source>
        <dbReference type="EMBL" id="KPN30099.1"/>
    </source>
</evidence>
<dbReference type="AlphaFoldDB" id="A0A0N8HZP7"/>
<reference evidence="3" key="1">
    <citation type="submission" date="2013-11" db="EMBL/GenBank/DDBJ databases">
        <authorList>
            <person name="Hoang H.T."/>
            <person name="Killian M.L."/>
            <person name="Madson D.M."/>
            <person name="Arruda P.H.E."/>
            <person name="Sun D."/>
            <person name="Schwartz K.J."/>
            <person name="Yoon K."/>
        </authorList>
    </citation>
    <scope>NUCLEOTIDE SEQUENCE [LARGE SCALE GENOMIC DNA]</scope>
    <source>
        <strain evidence="3">CDK2</strain>
    </source>
</reference>
<organism evidence="2 3">
    <name type="scientific">Halolamina pelagica</name>
    <dbReference type="NCBI Taxonomy" id="699431"/>
    <lineage>
        <taxon>Archaea</taxon>
        <taxon>Methanobacteriati</taxon>
        <taxon>Methanobacteriota</taxon>
        <taxon>Stenosarchaea group</taxon>
        <taxon>Halobacteria</taxon>
        <taxon>Halobacteriales</taxon>
        <taxon>Haloferacaceae</taxon>
    </lineage>
</organism>
<feature type="transmembrane region" description="Helical" evidence="1">
    <location>
        <begin position="12"/>
        <end position="30"/>
    </location>
</feature>
<proteinExistence type="predicted"/>
<evidence type="ECO:0000256" key="1">
    <source>
        <dbReference type="SAM" id="Phobius"/>
    </source>
</evidence>
<dbReference type="Proteomes" id="UP000050535">
    <property type="component" value="Unassembled WGS sequence"/>
</dbReference>
<gene>
    <name evidence="2" type="ORF">SY89_00821</name>
</gene>
<comment type="caution">
    <text evidence="2">The sequence shown here is derived from an EMBL/GenBank/DDBJ whole genome shotgun (WGS) entry which is preliminary data.</text>
</comment>
<feature type="transmembrane region" description="Helical" evidence="1">
    <location>
        <begin position="71"/>
        <end position="92"/>
    </location>
</feature>
<dbReference type="EMBL" id="LGUC01000001">
    <property type="protein sequence ID" value="KPN30099.1"/>
    <property type="molecule type" value="Genomic_DNA"/>
</dbReference>
<keyword evidence="3" id="KW-1185">Reference proteome</keyword>
<dbReference type="STRING" id="699431.SY89_00821"/>